<dbReference type="PANTHER" id="PTHR30514:SF1">
    <property type="entry name" value="HTH-TYPE TRANSCRIPTIONAL REGULATOR HEXR-RELATED"/>
    <property type="match status" value="1"/>
</dbReference>
<sequence length="351" mass="36795">MSMVSKFPTGVADPGDVTAVDAATNEEAATASPMAAQSTGSRDADDSASREADASPLVRIRSLLPGLARAEQRVANVVLEDPSSVARRSITEVALAANTSETTVTRFCKAVGVGGYPQLRIALAADTARSQARTSRDLGGEITAADDLSSVVSKVSFADARAVEETAEQLDIATLTRIIDLVANAGRVDVYGVGASAFVAADLQQKLHRIGRVSFSWSDTHIMLTSAAVLKEGDIAVGISHTGATIDTIEALRVAREHGATTVALTNFPRSPITEVADYVLTTAARETTFRSGATASRIAQLTVIDCLFIGVAQRHLDEAVSALDATREAVGTHRLGVRPDGRRRTRDAGK</sequence>
<dbReference type="PANTHER" id="PTHR30514">
    <property type="entry name" value="GLUCOKINASE"/>
    <property type="match status" value="1"/>
</dbReference>
<dbReference type="RefSeq" id="WP_390623220.1">
    <property type="nucleotide sequence ID" value="NZ_JAAOYM010000001.1"/>
</dbReference>
<dbReference type="SUPFAM" id="SSF46689">
    <property type="entry name" value="Homeodomain-like"/>
    <property type="match status" value="1"/>
</dbReference>
<evidence type="ECO:0000256" key="1">
    <source>
        <dbReference type="ARBA" id="ARBA00023015"/>
    </source>
</evidence>
<accession>A0A7X5ULU1</accession>
<evidence type="ECO:0000256" key="4">
    <source>
        <dbReference type="SAM" id="MobiDB-lite"/>
    </source>
</evidence>
<evidence type="ECO:0000313" key="8">
    <source>
        <dbReference type="Proteomes" id="UP000545493"/>
    </source>
</evidence>
<dbReference type="SUPFAM" id="SSF53697">
    <property type="entry name" value="SIS domain"/>
    <property type="match status" value="1"/>
</dbReference>
<reference evidence="7 8" key="1">
    <citation type="submission" date="2020-03" db="EMBL/GenBank/DDBJ databases">
        <title>Sequencing the genomes of 1000 actinobacteria strains.</title>
        <authorList>
            <person name="Klenk H.-P."/>
        </authorList>
    </citation>
    <scope>NUCLEOTIDE SEQUENCE [LARGE SCALE GENOMIC DNA]</scope>
    <source>
        <strain evidence="7 8">DSM 45685</strain>
    </source>
</reference>
<organism evidence="7 8">
    <name type="scientific">Saccharomonospora amisosensis</name>
    <dbReference type="NCBI Taxonomy" id="1128677"/>
    <lineage>
        <taxon>Bacteria</taxon>
        <taxon>Bacillati</taxon>
        <taxon>Actinomycetota</taxon>
        <taxon>Actinomycetes</taxon>
        <taxon>Pseudonocardiales</taxon>
        <taxon>Pseudonocardiaceae</taxon>
        <taxon>Saccharomonospora</taxon>
    </lineage>
</organism>
<dbReference type="Pfam" id="PF01418">
    <property type="entry name" value="HTH_6"/>
    <property type="match status" value="1"/>
</dbReference>
<dbReference type="CDD" id="cd05013">
    <property type="entry name" value="SIS_RpiR"/>
    <property type="match status" value="1"/>
</dbReference>
<dbReference type="InterPro" id="IPR036388">
    <property type="entry name" value="WH-like_DNA-bd_sf"/>
</dbReference>
<dbReference type="AlphaFoldDB" id="A0A7X5ULU1"/>
<feature type="region of interest" description="Disordered" evidence="4">
    <location>
        <begin position="1"/>
        <end position="53"/>
    </location>
</feature>
<keyword evidence="1" id="KW-0805">Transcription regulation</keyword>
<feature type="domain" description="SIS" evidence="6">
    <location>
        <begin position="178"/>
        <end position="318"/>
    </location>
</feature>
<dbReference type="InterPro" id="IPR001347">
    <property type="entry name" value="SIS_dom"/>
</dbReference>
<keyword evidence="8" id="KW-1185">Reference proteome</keyword>
<proteinExistence type="predicted"/>
<evidence type="ECO:0000313" key="7">
    <source>
        <dbReference type="EMBL" id="NIJ10049.1"/>
    </source>
</evidence>
<dbReference type="PROSITE" id="PS51464">
    <property type="entry name" value="SIS"/>
    <property type="match status" value="1"/>
</dbReference>
<dbReference type="GO" id="GO:0003677">
    <property type="term" value="F:DNA binding"/>
    <property type="evidence" value="ECO:0007669"/>
    <property type="project" value="UniProtKB-KW"/>
</dbReference>
<dbReference type="GO" id="GO:1901135">
    <property type="term" value="P:carbohydrate derivative metabolic process"/>
    <property type="evidence" value="ECO:0007669"/>
    <property type="project" value="InterPro"/>
</dbReference>
<dbReference type="PROSITE" id="PS51071">
    <property type="entry name" value="HTH_RPIR"/>
    <property type="match status" value="1"/>
</dbReference>
<dbReference type="InterPro" id="IPR000281">
    <property type="entry name" value="HTH_RpiR"/>
</dbReference>
<name>A0A7X5ULU1_9PSEU</name>
<dbReference type="GO" id="GO:0003700">
    <property type="term" value="F:DNA-binding transcription factor activity"/>
    <property type="evidence" value="ECO:0007669"/>
    <property type="project" value="InterPro"/>
</dbReference>
<protein>
    <submittedName>
        <fullName evidence="7">DNA-binding MurR/RpiR family transcriptional regulator</fullName>
    </submittedName>
</protein>
<evidence type="ECO:0000259" key="5">
    <source>
        <dbReference type="PROSITE" id="PS51071"/>
    </source>
</evidence>
<keyword evidence="3" id="KW-0804">Transcription</keyword>
<dbReference type="Proteomes" id="UP000545493">
    <property type="component" value="Unassembled WGS sequence"/>
</dbReference>
<dbReference type="EMBL" id="JAAOYM010000001">
    <property type="protein sequence ID" value="NIJ10049.1"/>
    <property type="molecule type" value="Genomic_DNA"/>
</dbReference>
<dbReference type="InterPro" id="IPR047640">
    <property type="entry name" value="RpiR-like"/>
</dbReference>
<evidence type="ECO:0000256" key="2">
    <source>
        <dbReference type="ARBA" id="ARBA00023125"/>
    </source>
</evidence>
<gene>
    <name evidence="7" type="ORF">FHU38_000393</name>
</gene>
<dbReference type="GO" id="GO:0097367">
    <property type="term" value="F:carbohydrate derivative binding"/>
    <property type="evidence" value="ECO:0007669"/>
    <property type="project" value="InterPro"/>
</dbReference>
<feature type="compositionally biased region" description="Basic and acidic residues" evidence="4">
    <location>
        <begin position="42"/>
        <end position="53"/>
    </location>
</feature>
<keyword evidence="2 7" id="KW-0238">DNA-binding</keyword>
<dbReference type="InterPro" id="IPR009057">
    <property type="entry name" value="Homeodomain-like_sf"/>
</dbReference>
<evidence type="ECO:0000256" key="3">
    <source>
        <dbReference type="ARBA" id="ARBA00023163"/>
    </source>
</evidence>
<comment type="caution">
    <text evidence="7">The sequence shown here is derived from an EMBL/GenBank/DDBJ whole genome shotgun (WGS) entry which is preliminary data.</text>
</comment>
<dbReference type="InterPro" id="IPR046348">
    <property type="entry name" value="SIS_dom_sf"/>
</dbReference>
<evidence type="ECO:0000259" key="6">
    <source>
        <dbReference type="PROSITE" id="PS51464"/>
    </source>
</evidence>
<dbReference type="Gene3D" id="1.10.10.10">
    <property type="entry name" value="Winged helix-like DNA-binding domain superfamily/Winged helix DNA-binding domain"/>
    <property type="match status" value="1"/>
</dbReference>
<dbReference type="InterPro" id="IPR035472">
    <property type="entry name" value="RpiR-like_SIS"/>
</dbReference>
<dbReference type="Gene3D" id="3.40.50.10490">
    <property type="entry name" value="Glucose-6-phosphate isomerase like protein, domain 1"/>
    <property type="match status" value="1"/>
</dbReference>
<dbReference type="Pfam" id="PF01380">
    <property type="entry name" value="SIS"/>
    <property type="match status" value="1"/>
</dbReference>
<feature type="domain" description="HTH rpiR-type" evidence="5">
    <location>
        <begin position="54"/>
        <end position="130"/>
    </location>
</feature>